<evidence type="ECO:0000313" key="6">
    <source>
        <dbReference type="Proteomes" id="UP000681967"/>
    </source>
</evidence>
<dbReference type="Proteomes" id="UP000676336">
    <property type="component" value="Unassembled WGS sequence"/>
</dbReference>
<dbReference type="SUPFAM" id="SSF48452">
    <property type="entry name" value="TPR-like"/>
    <property type="match status" value="1"/>
</dbReference>
<dbReference type="Pfam" id="PF07719">
    <property type="entry name" value="TPR_2"/>
    <property type="match status" value="1"/>
</dbReference>
<reference evidence="5" key="1">
    <citation type="submission" date="2021-02" db="EMBL/GenBank/DDBJ databases">
        <authorList>
            <person name="Nowell W R."/>
        </authorList>
    </citation>
    <scope>NUCLEOTIDE SEQUENCE</scope>
</reference>
<gene>
    <name evidence="5" type="ORF">BYL167_LOCUS63306</name>
    <name evidence="4" type="ORF">SMN809_LOCUS15915</name>
</gene>
<proteinExistence type="predicted"/>
<feature type="repeat" description="TPR" evidence="3">
    <location>
        <begin position="80"/>
        <end position="113"/>
    </location>
</feature>
<dbReference type="Proteomes" id="UP000681967">
    <property type="component" value="Unassembled WGS sequence"/>
</dbReference>
<keyword evidence="2 3" id="KW-0802">TPR repeat</keyword>
<dbReference type="SMART" id="SM00028">
    <property type="entry name" value="TPR"/>
    <property type="match status" value="3"/>
</dbReference>
<dbReference type="GO" id="GO:0051879">
    <property type="term" value="F:Hsp90 protein binding"/>
    <property type="evidence" value="ECO:0007669"/>
    <property type="project" value="TreeGrafter"/>
</dbReference>
<evidence type="ECO:0000256" key="3">
    <source>
        <dbReference type="PROSITE-ProRule" id="PRU00339"/>
    </source>
</evidence>
<dbReference type="Gene3D" id="1.25.40.10">
    <property type="entry name" value="Tetratricopeptide repeat domain"/>
    <property type="match status" value="1"/>
</dbReference>
<accession>A0A8S3EY46</accession>
<comment type="caution">
    <text evidence="5">The sequence shown here is derived from an EMBL/GenBank/DDBJ whole genome shotgun (WGS) entry which is preliminary data.</text>
</comment>
<dbReference type="InterPro" id="IPR019734">
    <property type="entry name" value="TPR_rpt"/>
</dbReference>
<dbReference type="InterPro" id="IPR013105">
    <property type="entry name" value="TPR_2"/>
</dbReference>
<organism evidence="5 6">
    <name type="scientific">Rotaria magnacalcarata</name>
    <dbReference type="NCBI Taxonomy" id="392030"/>
    <lineage>
        <taxon>Eukaryota</taxon>
        <taxon>Metazoa</taxon>
        <taxon>Spiralia</taxon>
        <taxon>Gnathifera</taxon>
        <taxon>Rotifera</taxon>
        <taxon>Eurotatoria</taxon>
        <taxon>Bdelloidea</taxon>
        <taxon>Philodinida</taxon>
        <taxon>Philodinidae</taxon>
        <taxon>Rotaria</taxon>
    </lineage>
</organism>
<dbReference type="PANTHER" id="PTHR22904">
    <property type="entry name" value="TPR REPEAT CONTAINING PROTEIN"/>
    <property type="match status" value="1"/>
</dbReference>
<dbReference type="InterPro" id="IPR011990">
    <property type="entry name" value="TPR-like_helical_dom_sf"/>
</dbReference>
<protein>
    <submittedName>
        <fullName evidence="5">Uncharacterized protein</fullName>
    </submittedName>
</protein>
<keyword evidence="1" id="KW-0677">Repeat</keyword>
<dbReference type="EMBL" id="CAJOBH010236351">
    <property type="protein sequence ID" value="CAF5092331.1"/>
    <property type="molecule type" value="Genomic_DNA"/>
</dbReference>
<evidence type="ECO:0000256" key="1">
    <source>
        <dbReference type="ARBA" id="ARBA00022737"/>
    </source>
</evidence>
<evidence type="ECO:0000313" key="4">
    <source>
        <dbReference type="EMBL" id="CAF4074067.1"/>
    </source>
</evidence>
<feature type="non-terminal residue" evidence="5">
    <location>
        <position position="139"/>
    </location>
</feature>
<dbReference type="EMBL" id="CAJOBI010006968">
    <property type="protein sequence ID" value="CAF4074067.1"/>
    <property type="molecule type" value="Genomic_DNA"/>
</dbReference>
<dbReference type="AlphaFoldDB" id="A0A8S3EY46"/>
<evidence type="ECO:0000256" key="2">
    <source>
        <dbReference type="ARBA" id="ARBA00022803"/>
    </source>
</evidence>
<dbReference type="PROSITE" id="PS50005">
    <property type="entry name" value="TPR"/>
    <property type="match status" value="1"/>
</dbReference>
<evidence type="ECO:0000313" key="5">
    <source>
        <dbReference type="EMBL" id="CAF5092331.1"/>
    </source>
</evidence>
<sequence length="139" mass="15838">MSGIISKPTASSEKLKWQAKAAFNEGNYNLAVELFSYALEQVPRYAPYLTNRALCYYRLNDADKVLKDASASIQVDPTWTKGYFYKGKALELLNRKQEAIECYQKCCQLEPNQKEYNDVLRQCGGKMVSTTRQVDQVSS</sequence>
<dbReference type="PANTHER" id="PTHR22904:SF523">
    <property type="entry name" value="STRESS-INDUCED-PHOSPHOPROTEIN 1"/>
    <property type="match status" value="1"/>
</dbReference>
<name>A0A8S3EY46_9BILA</name>